<organism evidence="3 4">
    <name type="scientific">Hucho hucho</name>
    <name type="common">huchen</name>
    <dbReference type="NCBI Taxonomy" id="62062"/>
    <lineage>
        <taxon>Eukaryota</taxon>
        <taxon>Metazoa</taxon>
        <taxon>Chordata</taxon>
        <taxon>Craniata</taxon>
        <taxon>Vertebrata</taxon>
        <taxon>Euteleostomi</taxon>
        <taxon>Actinopterygii</taxon>
        <taxon>Neopterygii</taxon>
        <taxon>Teleostei</taxon>
        <taxon>Protacanthopterygii</taxon>
        <taxon>Salmoniformes</taxon>
        <taxon>Salmonidae</taxon>
        <taxon>Salmoninae</taxon>
        <taxon>Hucho</taxon>
    </lineage>
</organism>
<dbReference type="GeneTree" id="ENSGT00940000162312"/>
<dbReference type="SUPFAM" id="SSF52047">
    <property type="entry name" value="RNI-like"/>
    <property type="match status" value="1"/>
</dbReference>
<dbReference type="Proteomes" id="UP000314982">
    <property type="component" value="Unassembled WGS sequence"/>
</dbReference>
<evidence type="ECO:0000313" key="3">
    <source>
        <dbReference type="Ensembl" id="ENSHHUP00000053029.1"/>
    </source>
</evidence>
<accession>A0A4W5NVV1</accession>
<dbReference type="InterPro" id="IPR001611">
    <property type="entry name" value="Leu-rich_rpt"/>
</dbReference>
<dbReference type="Ensembl" id="ENSHHUT00000054886.1">
    <property type="protein sequence ID" value="ENSHHUP00000053029.1"/>
    <property type="gene ID" value="ENSHHUG00000031858.1"/>
</dbReference>
<reference evidence="3" key="2">
    <citation type="submission" date="2025-08" db="UniProtKB">
        <authorList>
            <consortium name="Ensembl"/>
        </authorList>
    </citation>
    <scope>IDENTIFICATION</scope>
</reference>
<keyword evidence="2" id="KW-0677">Repeat</keyword>
<reference evidence="3" key="3">
    <citation type="submission" date="2025-09" db="UniProtKB">
        <authorList>
            <consortium name="Ensembl"/>
        </authorList>
    </citation>
    <scope>IDENTIFICATION</scope>
</reference>
<dbReference type="InterPro" id="IPR051261">
    <property type="entry name" value="NLR"/>
</dbReference>
<keyword evidence="1" id="KW-0433">Leucine-rich repeat</keyword>
<dbReference type="InterPro" id="IPR032675">
    <property type="entry name" value="LRR_dom_sf"/>
</dbReference>
<protein>
    <submittedName>
        <fullName evidence="3">Uncharacterized protein</fullName>
    </submittedName>
</protein>
<keyword evidence="4" id="KW-1185">Reference proteome</keyword>
<dbReference type="SMART" id="SM00368">
    <property type="entry name" value="LRR_RI"/>
    <property type="match status" value="3"/>
</dbReference>
<dbReference type="PROSITE" id="PS51450">
    <property type="entry name" value="LRR"/>
    <property type="match status" value="1"/>
</dbReference>
<evidence type="ECO:0000256" key="2">
    <source>
        <dbReference type="ARBA" id="ARBA00022737"/>
    </source>
</evidence>
<dbReference type="PANTHER" id="PTHR24106">
    <property type="entry name" value="NACHT, LRR AND CARD DOMAINS-CONTAINING"/>
    <property type="match status" value="1"/>
</dbReference>
<evidence type="ECO:0000256" key="1">
    <source>
        <dbReference type="ARBA" id="ARBA00022614"/>
    </source>
</evidence>
<dbReference type="Gene3D" id="3.80.10.10">
    <property type="entry name" value="Ribonuclease Inhibitor"/>
    <property type="match status" value="1"/>
</dbReference>
<proteinExistence type="predicted"/>
<dbReference type="Pfam" id="PF13516">
    <property type="entry name" value="LRR_6"/>
    <property type="match status" value="2"/>
</dbReference>
<reference evidence="4" key="1">
    <citation type="submission" date="2018-06" db="EMBL/GenBank/DDBJ databases">
        <title>Genome assembly of Danube salmon.</title>
        <authorList>
            <person name="Macqueen D.J."/>
            <person name="Gundappa M.K."/>
        </authorList>
    </citation>
    <scope>NUCLEOTIDE SEQUENCE [LARGE SCALE GENOMIC DNA]</scope>
</reference>
<evidence type="ECO:0000313" key="4">
    <source>
        <dbReference type="Proteomes" id="UP000314982"/>
    </source>
</evidence>
<dbReference type="AlphaFoldDB" id="A0A4W5NVV1"/>
<name>A0A4W5NVV1_9TELE</name>
<sequence length="154" mass="16711">MFCLFDCLTEFPGCCLDESCGETVASSLASENSHLTELDLSYNKLTDTGVERICPGLMSPHCELKILRLVCCEVTSCGSLSLALAASQLQELHLSCNTLGNMGLKRLSAGLEDPHCQIQKLGLRQYNLSELSCESLASVLCSNSTLSELDLREE</sequence>